<feature type="transmembrane region" description="Helical" evidence="8">
    <location>
        <begin position="20"/>
        <end position="42"/>
    </location>
</feature>
<evidence type="ECO:0000256" key="7">
    <source>
        <dbReference type="ARBA" id="ARBA00023224"/>
    </source>
</evidence>
<evidence type="ECO:0000256" key="2">
    <source>
        <dbReference type="ARBA" id="ARBA00022692"/>
    </source>
</evidence>
<dbReference type="GO" id="GO:0004930">
    <property type="term" value="F:G protein-coupled receptor activity"/>
    <property type="evidence" value="ECO:0007669"/>
    <property type="project" value="UniProtKB-KW"/>
</dbReference>
<keyword evidence="4" id="KW-0297">G-protein coupled receptor</keyword>
<evidence type="ECO:0000256" key="6">
    <source>
        <dbReference type="ARBA" id="ARBA00023170"/>
    </source>
</evidence>
<keyword evidence="7" id="KW-0807">Transducer</keyword>
<evidence type="ECO:0000313" key="13">
    <source>
        <dbReference type="Proteomes" id="UP000663870"/>
    </source>
</evidence>
<dbReference type="Proteomes" id="UP000663854">
    <property type="component" value="Unassembled WGS sequence"/>
</dbReference>
<dbReference type="InterPro" id="IPR017452">
    <property type="entry name" value="GPCR_Rhodpsn_7TM"/>
</dbReference>
<feature type="transmembrane region" description="Helical" evidence="8">
    <location>
        <begin position="54"/>
        <end position="76"/>
    </location>
</feature>
<name>A0A814NI22_9BILA</name>
<evidence type="ECO:0000256" key="8">
    <source>
        <dbReference type="SAM" id="Phobius"/>
    </source>
</evidence>
<dbReference type="Gene3D" id="1.20.1070.10">
    <property type="entry name" value="Rhodopsin 7-helix transmembrane proteins"/>
    <property type="match status" value="1"/>
</dbReference>
<comment type="subcellular location">
    <subcellularLocation>
        <location evidence="1">Membrane</location>
        <topology evidence="1">Multi-pass membrane protein</topology>
    </subcellularLocation>
</comment>
<dbReference type="GO" id="GO:0005886">
    <property type="term" value="C:plasma membrane"/>
    <property type="evidence" value="ECO:0007669"/>
    <property type="project" value="TreeGrafter"/>
</dbReference>
<evidence type="ECO:0000256" key="4">
    <source>
        <dbReference type="ARBA" id="ARBA00023040"/>
    </source>
</evidence>
<gene>
    <name evidence="11" type="ORF">JXQ802_LOCUS49163</name>
    <name evidence="10" type="ORF">PYM288_LOCUS19254</name>
</gene>
<organism evidence="10 12">
    <name type="scientific">Rotaria sordida</name>
    <dbReference type="NCBI Taxonomy" id="392033"/>
    <lineage>
        <taxon>Eukaryota</taxon>
        <taxon>Metazoa</taxon>
        <taxon>Spiralia</taxon>
        <taxon>Gnathifera</taxon>
        <taxon>Rotifera</taxon>
        <taxon>Eurotatoria</taxon>
        <taxon>Bdelloidea</taxon>
        <taxon>Philodinida</taxon>
        <taxon>Philodinidae</taxon>
        <taxon>Rotaria</taxon>
    </lineage>
</organism>
<evidence type="ECO:0000256" key="1">
    <source>
        <dbReference type="ARBA" id="ARBA00004141"/>
    </source>
</evidence>
<evidence type="ECO:0000259" key="9">
    <source>
        <dbReference type="PROSITE" id="PS50262"/>
    </source>
</evidence>
<feature type="transmembrane region" description="Helical" evidence="8">
    <location>
        <begin position="242"/>
        <end position="263"/>
    </location>
</feature>
<protein>
    <recommendedName>
        <fullName evidence="9">G-protein coupled receptors family 1 profile domain-containing protein</fullName>
    </recommendedName>
</protein>
<comment type="caution">
    <text evidence="10">The sequence shown here is derived from an EMBL/GenBank/DDBJ whole genome shotgun (WGS) entry which is preliminary data.</text>
</comment>
<evidence type="ECO:0000313" key="10">
    <source>
        <dbReference type="EMBL" id="CAF1092538.1"/>
    </source>
</evidence>
<feature type="transmembrane region" description="Helical" evidence="8">
    <location>
        <begin position="286"/>
        <end position="306"/>
    </location>
</feature>
<evidence type="ECO:0000313" key="12">
    <source>
        <dbReference type="Proteomes" id="UP000663854"/>
    </source>
</evidence>
<dbReference type="PANTHER" id="PTHR24243">
    <property type="entry name" value="G-PROTEIN COUPLED RECEPTOR"/>
    <property type="match status" value="1"/>
</dbReference>
<evidence type="ECO:0000256" key="3">
    <source>
        <dbReference type="ARBA" id="ARBA00022989"/>
    </source>
</evidence>
<keyword evidence="13" id="KW-1185">Reference proteome</keyword>
<dbReference type="EMBL" id="CAJNOL010005717">
    <property type="protein sequence ID" value="CAF1608796.1"/>
    <property type="molecule type" value="Genomic_DNA"/>
</dbReference>
<dbReference type="InterPro" id="IPR000276">
    <property type="entry name" value="GPCR_Rhodpsn"/>
</dbReference>
<dbReference type="EMBL" id="CAJNOH010000632">
    <property type="protein sequence ID" value="CAF1092538.1"/>
    <property type="molecule type" value="Genomic_DNA"/>
</dbReference>
<reference evidence="10" key="1">
    <citation type="submission" date="2021-02" db="EMBL/GenBank/DDBJ databases">
        <authorList>
            <person name="Nowell W R."/>
        </authorList>
    </citation>
    <scope>NUCLEOTIDE SEQUENCE</scope>
</reference>
<sequence>MLSSSDMNYTNYLDNLSSHLNHYLSIIILLFGTVGNLLNCLALSQRTLRTNPCAFLFLASSIANIITLISGVTVRLLASWSADLTDTNRWLCKFRIFILFSSRTIASWLIVLATCDRWLSSSINIHRRQMSSLKNAQRSIIVIICLSCLIYIQIFYCYEANLTDAPLKCYGKTTWCRLLIDLEFIFINILISSLLMFFFSFMTILNVRHNVLRRIQFVPTNIMIPTATMKKHSQRLKKTEHYLLWMLFIQVILFILLSLPQAIQSLYTNITRFQVKSKLQNTTNNFLFNLFLLLTYVNNGIPFYIYTLSGGPIFRKALVHSIRDFIRMITRQRR</sequence>
<feature type="transmembrane region" description="Helical" evidence="8">
    <location>
        <begin position="140"/>
        <end position="158"/>
    </location>
</feature>
<keyword evidence="2 8" id="KW-0812">Transmembrane</keyword>
<dbReference type="AlphaFoldDB" id="A0A814NI22"/>
<dbReference type="Proteomes" id="UP000663870">
    <property type="component" value="Unassembled WGS sequence"/>
</dbReference>
<proteinExistence type="predicted"/>
<dbReference type="PANTHER" id="PTHR24243:SF230">
    <property type="entry name" value="G-PROTEIN COUPLED RECEPTORS FAMILY 1 PROFILE DOMAIN-CONTAINING PROTEIN"/>
    <property type="match status" value="1"/>
</dbReference>
<keyword evidence="6" id="KW-0675">Receptor</keyword>
<keyword evidence="3 8" id="KW-1133">Transmembrane helix</keyword>
<keyword evidence="5 8" id="KW-0472">Membrane</keyword>
<dbReference type="Pfam" id="PF00001">
    <property type="entry name" value="7tm_1"/>
    <property type="match status" value="1"/>
</dbReference>
<dbReference type="SUPFAM" id="SSF81321">
    <property type="entry name" value="Family A G protein-coupled receptor-like"/>
    <property type="match status" value="1"/>
</dbReference>
<evidence type="ECO:0000256" key="5">
    <source>
        <dbReference type="ARBA" id="ARBA00023136"/>
    </source>
</evidence>
<feature type="domain" description="G-protein coupled receptors family 1 profile" evidence="9">
    <location>
        <begin position="35"/>
        <end position="306"/>
    </location>
</feature>
<feature type="transmembrane region" description="Helical" evidence="8">
    <location>
        <begin position="96"/>
        <end position="119"/>
    </location>
</feature>
<dbReference type="PROSITE" id="PS50262">
    <property type="entry name" value="G_PROTEIN_RECEP_F1_2"/>
    <property type="match status" value="1"/>
</dbReference>
<accession>A0A814NI22</accession>
<feature type="transmembrane region" description="Helical" evidence="8">
    <location>
        <begin position="184"/>
        <end position="207"/>
    </location>
</feature>
<evidence type="ECO:0000313" key="11">
    <source>
        <dbReference type="EMBL" id="CAF1608796.1"/>
    </source>
</evidence>